<comment type="pathway">
    <text evidence="2 6">Cofactor biosynthesis; molybdopterin biosynthesis.</text>
</comment>
<dbReference type="InterPro" id="IPR038987">
    <property type="entry name" value="MoeA-like"/>
</dbReference>
<evidence type="ECO:0000256" key="4">
    <source>
        <dbReference type="ARBA" id="ARBA00023150"/>
    </source>
</evidence>
<comment type="catalytic activity">
    <reaction evidence="5">
        <text>adenylyl-molybdopterin + molybdate = Mo-molybdopterin + AMP + H(+)</text>
        <dbReference type="Rhea" id="RHEA:35047"/>
        <dbReference type="ChEBI" id="CHEBI:15378"/>
        <dbReference type="ChEBI" id="CHEBI:36264"/>
        <dbReference type="ChEBI" id="CHEBI:62727"/>
        <dbReference type="ChEBI" id="CHEBI:71302"/>
        <dbReference type="ChEBI" id="CHEBI:456215"/>
        <dbReference type="EC" id="2.10.1.1"/>
    </reaction>
</comment>
<dbReference type="Pfam" id="PF00994">
    <property type="entry name" value="MoCF_biosynth"/>
    <property type="match status" value="1"/>
</dbReference>
<dbReference type="CDD" id="cd00887">
    <property type="entry name" value="MoeA"/>
    <property type="match status" value="1"/>
</dbReference>
<dbReference type="InterPro" id="IPR005111">
    <property type="entry name" value="MoeA_C_domain_IV"/>
</dbReference>
<dbReference type="SUPFAM" id="SSF63867">
    <property type="entry name" value="MoeA C-terminal domain-like"/>
    <property type="match status" value="1"/>
</dbReference>
<dbReference type="SUPFAM" id="SSF63882">
    <property type="entry name" value="MoeA N-terminal region -like"/>
    <property type="match status" value="1"/>
</dbReference>
<organism evidence="8 9">
    <name type="scientific">Castellaniella defragrans</name>
    <name type="common">Alcaligenes defragrans</name>
    <dbReference type="NCBI Taxonomy" id="75697"/>
    <lineage>
        <taxon>Bacteria</taxon>
        <taxon>Pseudomonadati</taxon>
        <taxon>Pseudomonadota</taxon>
        <taxon>Betaproteobacteria</taxon>
        <taxon>Burkholderiales</taxon>
        <taxon>Alcaligenaceae</taxon>
        <taxon>Castellaniella</taxon>
    </lineage>
</organism>
<dbReference type="GO" id="GO:0061599">
    <property type="term" value="F:molybdopterin molybdotransferase activity"/>
    <property type="evidence" value="ECO:0007669"/>
    <property type="project" value="UniProtKB-UniRule"/>
</dbReference>
<comment type="similarity">
    <text evidence="3 6">Belongs to the MoeA family.</text>
</comment>
<evidence type="ECO:0000313" key="9">
    <source>
        <dbReference type="Proteomes" id="UP000541136"/>
    </source>
</evidence>
<dbReference type="RefSeq" id="WP_043684304.1">
    <property type="nucleotide sequence ID" value="NZ_JACHIB010000003.1"/>
</dbReference>
<gene>
    <name evidence="8" type="ORF">HNR28_000683</name>
</gene>
<reference evidence="8 9" key="1">
    <citation type="submission" date="2020-08" db="EMBL/GenBank/DDBJ databases">
        <title>Genomic Encyclopedia of Type Strains, Phase IV (KMG-IV): sequencing the most valuable type-strain genomes for metagenomic binning, comparative biology and taxonomic classification.</title>
        <authorList>
            <person name="Goeker M."/>
        </authorList>
    </citation>
    <scope>NUCLEOTIDE SEQUENCE [LARGE SCALE GENOMIC DNA]</scope>
    <source>
        <strain evidence="8 9">DSM 12141</strain>
    </source>
</reference>
<dbReference type="NCBIfam" id="NF045515">
    <property type="entry name" value="Glp_gephyrin"/>
    <property type="match status" value="1"/>
</dbReference>
<feature type="domain" description="MoaB/Mog" evidence="7">
    <location>
        <begin position="175"/>
        <end position="313"/>
    </location>
</feature>
<accession>A0A7W9TL13</accession>
<evidence type="ECO:0000259" key="7">
    <source>
        <dbReference type="SMART" id="SM00852"/>
    </source>
</evidence>
<dbReference type="InterPro" id="IPR036688">
    <property type="entry name" value="MoeA_C_domain_IV_sf"/>
</dbReference>
<comment type="cofactor">
    <cofactor evidence="6">
        <name>Mg(2+)</name>
        <dbReference type="ChEBI" id="CHEBI:18420"/>
    </cofactor>
</comment>
<dbReference type="Gene3D" id="2.40.340.10">
    <property type="entry name" value="MoeA, C-terminal, domain IV"/>
    <property type="match status" value="1"/>
</dbReference>
<keyword evidence="6" id="KW-0479">Metal-binding</keyword>
<dbReference type="AlphaFoldDB" id="A0A7W9TL13"/>
<keyword evidence="4 6" id="KW-0501">Molybdenum cofactor biosynthesis</keyword>
<dbReference type="Proteomes" id="UP000541136">
    <property type="component" value="Unassembled WGS sequence"/>
</dbReference>
<comment type="function">
    <text evidence="1 6">Catalyzes the insertion of molybdate into adenylated molybdopterin with the concomitant release of AMP.</text>
</comment>
<dbReference type="EMBL" id="JACHIB010000003">
    <property type="protein sequence ID" value="MBB6082658.1"/>
    <property type="molecule type" value="Genomic_DNA"/>
</dbReference>
<name>A0A7W9TL13_CASDE</name>
<dbReference type="EC" id="2.10.1.1" evidence="6"/>
<dbReference type="PANTHER" id="PTHR10192:SF5">
    <property type="entry name" value="GEPHYRIN"/>
    <property type="match status" value="1"/>
</dbReference>
<dbReference type="PANTHER" id="PTHR10192">
    <property type="entry name" value="MOLYBDOPTERIN BIOSYNTHESIS PROTEIN"/>
    <property type="match status" value="1"/>
</dbReference>
<dbReference type="UniPathway" id="UPA00344"/>
<dbReference type="InterPro" id="IPR036425">
    <property type="entry name" value="MoaB/Mog-like_dom_sf"/>
</dbReference>
<evidence type="ECO:0000313" key="8">
    <source>
        <dbReference type="EMBL" id="MBB6082658.1"/>
    </source>
</evidence>
<dbReference type="Pfam" id="PF03453">
    <property type="entry name" value="MoeA_N"/>
    <property type="match status" value="1"/>
</dbReference>
<protein>
    <recommendedName>
        <fullName evidence="6">Molybdopterin molybdenumtransferase</fullName>
        <ecNumber evidence="6">2.10.1.1</ecNumber>
    </recommendedName>
</protein>
<dbReference type="Gene3D" id="3.40.980.10">
    <property type="entry name" value="MoaB/Mog-like domain"/>
    <property type="match status" value="1"/>
</dbReference>
<dbReference type="InterPro" id="IPR008284">
    <property type="entry name" value="MoCF_biosynth_CS"/>
</dbReference>
<dbReference type="Gene3D" id="2.170.190.11">
    <property type="entry name" value="Molybdopterin biosynthesis moea protein, domain 3"/>
    <property type="match status" value="1"/>
</dbReference>
<keyword evidence="6 8" id="KW-0808">Transferase</keyword>
<sequence length="402" mass="41818">MLDFDTAQARLAARGRAPAGRETLPLDALYGRVLAEDIIAGLDLPPADNSAMDGYALRAADAAAPGATLPIQQRCFAGQAPDPLLPGQAIRLFTGSVIPAGADTVVMQEDCREDAGRVAVLAPPAPGQHIRRRGEDMRAGQTVLLRGTRLGAGQLAVLAAQGHDRAPVFPRLTVGILTTGDELVPPGQPLPPAAIHNSNAPMLAGLCGGMGTAAPLLRHARDDADATRRALAELNEACDLVLSVGGASVGEKDLVKPAIEALGGTLDLWRVRMKPGKPVALAELNGRPVVCLPGNPVSAFAVFTLLVSPLIRGLQGRRDVLPPIRRGILDTSRPVGGERDDFLRIQAAQGAAGLPRLTPHTQQSSGALGSLAWAHGLARIPAGARLESGAEVDWMALSDWLV</sequence>
<evidence type="ECO:0000256" key="6">
    <source>
        <dbReference type="RuleBase" id="RU365090"/>
    </source>
</evidence>
<dbReference type="GO" id="GO:0046872">
    <property type="term" value="F:metal ion binding"/>
    <property type="evidence" value="ECO:0007669"/>
    <property type="project" value="UniProtKB-UniRule"/>
</dbReference>
<proteinExistence type="inferred from homology"/>
<dbReference type="PROSITE" id="PS01079">
    <property type="entry name" value="MOCF_BIOSYNTHESIS_2"/>
    <property type="match status" value="1"/>
</dbReference>
<dbReference type="SMART" id="SM00852">
    <property type="entry name" value="MoCF_biosynth"/>
    <property type="match status" value="1"/>
</dbReference>
<dbReference type="InterPro" id="IPR036135">
    <property type="entry name" value="MoeA_linker/N_sf"/>
</dbReference>
<evidence type="ECO:0000256" key="5">
    <source>
        <dbReference type="ARBA" id="ARBA00047317"/>
    </source>
</evidence>
<comment type="caution">
    <text evidence="8">The sequence shown here is derived from an EMBL/GenBank/DDBJ whole genome shotgun (WGS) entry which is preliminary data.</text>
</comment>
<keyword evidence="6" id="KW-0500">Molybdenum</keyword>
<evidence type="ECO:0000256" key="2">
    <source>
        <dbReference type="ARBA" id="ARBA00005046"/>
    </source>
</evidence>
<dbReference type="GO" id="GO:0005829">
    <property type="term" value="C:cytosol"/>
    <property type="evidence" value="ECO:0007669"/>
    <property type="project" value="TreeGrafter"/>
</dbReference>
<dbReference type="InterPro" id="IPR005110">
    <property type="entry name" value="MoeA_linker/N"/>
</dbReference>
<dbReference type="InterPro" id="IPR001453">
    <property type="entry name" value="MoaB/Mog_dom"/>
</dbReference>
<dbReference type="SUPFAM" id="SSF53218">
    <property type="entry name" value="Molybdenum cofactor biosynthesis proteins"/>
    <property type="match status" value="1"/>
</dbReference>
<keyword evidence="6" id="KW-0460">Magnesium</keyword>
<evidence type="ECO:0000256" key="1">
    <source>
        <dbReference type="ARBA" id="ARBA00002901"/>
    </source>
</evidence>
<dbReference type="GO" id="GO:0006777">
    <property type="term" value="P:Mo-molybdopterin cofactor biosynthetic process"/>
    <property type="evidence" value="ECO:0007669"/>
    <property type="project" value="UniProtKB-UniRule"/>
</dbReference>
<dbReference type="Pfam" id="PF03454">
    <property type="entry name" value="MoeA_C"/>
    <property type="match status" value="1"/>
</dbReference>
<evidence type="ECO:0000256" key="3">
    <source>
        <dbReference type="ARBA" id="ARBA00010763"/>
    </source>
</evidence>
<dbReference type="Gene3D" id="3.90.105.10">
    <property type="entry name" value="Molybdopterin biosynthesis moea protein, domain 2"/>
    <property type="match status" value="1"/>
</dbReference>